<evidence type="ECO:0008006" key="3">
    <source>
        <dbReference type="Google" id="ProtNLM"/>
    </source>
</evidence>
<reference evidence="2" key="1">
    <citation type="journal article" date="2019" name="Int. J. Syst. Evol. Microbiol.">
        <title>The Global Catalogue of Microorganisms (GCM) 10K type strain sequencing project: providing services to taxonomists for standard genome sequencing and annotation.</title>
        <authorList>
            <consortium name="The Broad Institute Genomics Platform"/>
            <consortium name="The Broad Institute Genome Sequencing Center for Infectious Disease"/>
            <person name="Wu L."/>
            <person name="Ma J."/>
        </authorList>
    </citation>
    <scope>NUCLEOTIDE SEQUENCE [LARGE SCALE GENOMIC DNA]</scope>
    <source>
        <strain evidence="2">CECT 7706</strain>
    </source>
</reference>
<protein>
    <recommendedName>
        <fullName evidence="3">HEAT repeat domain-containing protein</fullName>
    </recommendedName>
</protein>
<name>A0ABT8CFA7_9BACT</name>
<dbReference type="RefSeq" id="WP_163383046.1">
    <property type="nucleotide sequence ID" value="NZ_JAUFQS010000047.1"/>
</dbReference>
<keyword evidence="2" id="KW-1185">Reference proteome</keyword>
<evidence type="ECO:0000313" key="2">
    <source>
        <dbReference type="Proteomes" id="UP001236663"/>
    </source>
</evidence>
<gene>
    <name evidence="1" type="ORF">QWZ15_21795</name>
</gene>
<dbReference type="EMBL" id="JAUFQS010000047">
    <property type="protein sequence ID" value="MDN3690468.1"/>
    <property type="molecule type" value="Genomic_DNA"/>
</dbReference>
<comment type="caution">
    <text evidence="1">The sequence shown here is derived from an EMBL/GenBank/DDBJ whole genome shotgun (WGS) entry which is preliminary data.</text>
</comment>
<evidence type="ECO:0000313" key="1">
    <source>
        <dbReference type="EMBL" id="MDN3690468.1"/>
    </source>
</evidence>
<organism evidence="1 2">
    <name type="scientific">Cyclobacterium jeungdonense</name>
    <dbReference type="NCBI Taxonomy" id="708087"/>
    <lineage>
        <taxon>Bacteria</taxon>
        <taxon>Pseudomonadati</taxon>
        <taxon>Bacteroidota</taxon>
        <taxon>Cytophagia</taxon>
        <taxon>Cytophagales</taxon>
        <taxon>Cyclobacteriaceae</taxon>
        <taxon>Cyclobacterium</taxon>
    </lineage>
</organism>
<sequence length="365" mass="41372">MINWIKSVLVGISIILFSLEYGEGIRYFQPSTIPVADSTEVITVSIKDSPEGEEIFQAKTSSGTPLHYFMELHTGVCFDNKCRPLKIVVYWNITGRYLGFELLDGEFLSKYDHEPFTQKEYEQLHDLLADPFLPLGNYAFEDLVKNPDQANNSVDGVSGATAKDVLEYVVPGAAYTTHKLWHVVHGPVQQQVMELTEKQLDPNLFTEILKSPDQSDRTWALERLDLLPELNDLLIDELIKILLEDEYFQSYLLLKSLTIEQLESDDFQLQLFKLIGKVDHGIENLIIDQLEEAAHLNPEVVDHSIANLGQMNGPQLVNLLKLYSDHGINSAKLNEALGGMIPHENSFVERQVLQFLEKDDSSPDQ</sequence>
<proteinExistence type="predicted"/>
<dbReference type="Proteomes" id="UP001236663">
    <property type="component" value="Unassembled WGS sequence"/>
</dbReference>
<accession>A0ABT8CFA7</accession>